<dbReference type="Pfam" id="PF01565">
    <property type="entry name" value="FAD_binding_4"/>
    <property type="match status" value="1"/>
</dbReference>
<dbReference type="GO" id="GO:0071949">
    <property type="term" value="F:FAD binding"/>
    <property type="evidence" value="ECO:0007669"/>
    <property type="project" value="InterPro"/>
</dbReference>
<dbReference type="PROSITE" id="PS51387">
    <property type="entry name" value="FAD_PCMH"/>
    <property type="match status" value="1"/>
</dbReference>
<dbReference type="InterPro" id="IPR011601">
    <property type="entry name" value="MurB_C"/>
</dbReference>
<evidence type="ECO:0000256" key="12">
    <source>
        <dbReference type="ARBA" id="ARBA00023002"/>
    </source>
</evidence>
<evidence type="ECO:0000256" key="5">
    <source>
        <dbReference type="ARBA" id="ARBA00022490"/>
    </source>
</evidence>
<comment type="subcellular location">
    <subcellularLocation>
        <location evidence="3 16">Cytoplasm</location>
    </subcellularLocation>
</comment>
<evidence type="ECO:0000256" key="15">
    <source>
        <dbReference type="ARBA" id="ARBA00048914"/>
    </source>
</evidence>
<evidence type="ECO:0000256" key="8">
    <source>
        <dbReference type="ARBA" id="ARBA00022827"/>
    </source>
</evidence>
<dbReference type="InterPro" id="IPR016166">
    <property type="entry name" value="FAD-bd_PCMH"/>
</dbReference>
<dbReference type="InterPro" id="IPR003170">
    <property type="entry name" value="MurB"/>
</dbReference>
<keyword evidence="7 16" id="KW-0285">Flavoprotein</keyword>
<dbReference type="Gene3D" id="3.30.465.10">
    <property type="match status" value="1"/>
</dbReference>
<keyword evidence="10 16" id="KW-0133">Cell shape</keyword>
<evidence type="ECO:0000256" key="2">
    <source>
        <dbReference type="ARBA" id="ARBA00003921"/>
    </source>
</evidence>
<dbReference type="NCBIfam" id="TIGR00179">
    <property type="entry name" value="murB"/>
    <property type="match status" value="1"/>
</dbReference>
<sequence length="311" mass="34714">MVKIKKNISLKNLSTFKIGGRVRFFCEVRNDKELLESLRMAKKLRIPYKIIAGGSNVVFPDKILNCLLIKIKSNRLKIIKNKIIIDAGVSLLRVIAAANRRGLRGLETLAGIPGTIGGAIVGNAGAYGHSISEVVERVEMLNETGDKRWVTNRNCKFEYRESVFKKKPYIILRAVFNFQKGLPADGRGNPEKLQKISRNIIKIRLKKYKPGLRCPGSFFKNVLISGISKKSLALIDKNKIIDGKIPAGYLLEEVSAKGMKLGGTKIADFHGNLFVNTGGAKAAEVERLAKILKSKVQKKFHINLEEEIHYF</sequence>
<dbReference type="InterPro" id="IPR036318">
    <property type="entry name" value="FAD-bd_PCMH-like_sf"/>
</dbReference>
<keyword evidence="5 16" id="KW-0963">Cytoplasm</keyword>
<dbReference type="GO" id="GO:0008762">
    <property type="term" value="F:UDP-N-acetylmuramate dehydrogenase activity"/>
    <property type="evidence" value="ECO:0007669"/>
    <property type="project" value="UniProtKB-UniRule"/>
</dbReference>
<evidence type="ECO:0000313" key="18">
    <source>
        <dbReference type="EMBL" id="OGY64127.1"/>
    </source>
</evidence>
<reference evidence="18 19" key="1">
    <citation type="journal article" date="2016" name="Nat. Commun.">
        <title>Thousands of microbial genomes shed light on interconnected biogeochemical processes in an aquifer system.</title>
        <authorList>
            <person name="Anantharaman K."/>
            <person name="Brown C.T."/>
            <person name="Hug L.A."/>
            <person name="Sharon I."/>
            <person name="Castelle C.J."/>
            <person name="Probst A.J."/>
            <person name="Thomas B.C."/>
            <person name="Singh A."/>
            <person name="Wilkins M.J."/>
            <person name="Karaoz U."/>
            <person name="Brodie E.L."/>
            <person name="Williams K.H."/>
            <person name="Hubbard S.S."/>
            <person name="Banfield J.F."/>
        </authorList>
    </citation>
    <scope>NUCLEOTIDE SEQUENCE [LARGE SCALE GENOMIC DNA]</scope>
</reference>
<dbReference type="AlphaFoldDB" id="A0A1G1ZJX4"/>
<dbReference type="InterPro" id="IPR016169">
    <property type="entry name" value="FAD-bd_PCMH_sub2"/>
</dbReference>
<evidence type="ECO:0000313" key="19">
    <source>
        <dbReference type="Proteomes" id="UP000177960"/>
    </source>
</evidence>
<feature type="active site" evidence="16">
    <location>
        <position position="160"/>
    </location>
</feature>
<dbReference type="EC" id="1.3.1.98" evidence="16"/>
<gene>
    <name evidence="16" type="primary">murB</name>
    <name evidence="18" type="ORF">A3B92_01105</name>
</gene>
<dbReference type="Gene3D" id="3.30.43.10">
    <property type="entry name" value="Uridine Diphospho-n-acetylenolpyruvylglucosamine Reductase, domain 2"/>
    <property type="match status" value="1"/>
</dbReference>
<dbReference type="InterPro" id="IPR036635">
    <property type="entry name" value="MurB_C_sf"/>
</dbReference>
<evidence type="ECO:0000256" key="1">
    <source>
        <dbReference type="ARBA" id="ARBA00001974"/>
    </source>
</evidence>
<evidence type="ECO:0000256" key="13">
    <source>
        <dbReference type="ARBA" id="ARBA00023306"/>
    </source>
</evidence>
<keyword evidence="14 16" id="KW-0961">Cell wall biogenesis/degradation</keyword>
<dbReference type="UniPathway" id="UPA00219"/>
<organism evidence="18 19">
    <name type="scientific">Candidatus Harrisonbacteria bacterium RIFCSPHIGHO2_02_FULL_42_16</name>
    <dbReference type="NCBI Taxonomy" id="1798404"/>
    <lineage>
        <taxon>Bacteria</taxon>
        <taxon>Candidatus Harrisoniibacteriota</taxon>
    </lineage>
</organism>
<evidence type="ECO:0000256" key="11">
    <source>
        <dbReference type="ARBA" id="ARBA00022984"/>
    </source>
</evidence>
<dbReference type="PANTHER" id="PTHR21071:SF4">
    <property type="entry name" value="UDP-N-ACETYLENOLPYRUVOYLGLUCOSAMINE REDUCTASE"/>
    <property type="match status" value="1"/>
</dbReference>
<evidence type="ECO:0000259" key="17">
    <source>
        <dbReference type="PROSITE" id="PS51387"/>
    </source>
</evidence>
<dbReference type="PANTHER" id="PTHR21071">
    <property type="entry name" value="UDP-N-ACETYLENOLPYRUVOYLGLUCOSAMINE REDUCTASE"/>
    <property type="match status" value="1"/>
</dbReference>
<feature type="active site" evidence="16">
    <location>
        <position position="307"/>
    </location>
</feature>
<comment type="catalytic activity">
    <reaction evidence="15 16">
        <text>UDP-N-acetyl-alpha-D-muramate + NADP(+) = UDP-N-acetyl-3-O-(1-carboxyvinyl)-alpha-D-glucosamine + NADPH + H(+)</text>
        <dbReference type="Rhea" id="RHEA:12248"/>
        <dbReference type="ChEBI" id="CHEBI:15378"/>
        <dbReference type="ChEBI" id="CHEBI:57783"/>
        <dbReference type="ChEBI" id="CHEBI:58349"/>
        <dbReference type="ChEBI" id="CHEBI:68483"/>
        <dbReference type="ChEBI" id="CHEBI:70757"/>
        <dbReference type="EC" id="1.3.1.98"/>
    </reaction>
</comment>
<comment type="function">
    <text evidence="2 16">Cell wall formation.</text>
</comment>
<comment type="cofactor">
    <cofactor evidence="1 16">
        <name>FAD</name>
        <dbReference type="ChEBI" id="CHEBI:57692"/>
    </cofactor>
</comment>
<comment type="pathway">
    <text evidence="4 16">Cell wall biogenesis; peptidoglycan biosynthesis.</text>
</comment>
<comment type="similarity">
    <text evidence="16">Belongs to the MurB family.</text>
</comment>
<dbReference type="GO" id="GO:0009252">
    <property type="term" value="P:peptidoglycan biosynthetic process"/>
    <property type="evidence" value="ECO:0007669"/>
    <property type="project" value="UniProtKB-UniRule"/>
</dbReference>
<feature type="active site" description="Proton donor" evidence="16">
    <location>
        <position position="217"/>
    </location>
</feature>
<dbReference type="EMBL" id="MHJG01000009">
    <property type="protein sequence ID" value="OGY64127.1"/>
    <property type="molecule type" value="Genomic_DNA"/>
</dbReference>
<accession>A0A1G1ZJX4</accession>
<dbReference type="GO" id="GO:0071555">
    <property type="term" value="P:cell wall organization"/>
    <property type="evidence" value="ECO:0007669"/>
    <property type="project" value="UniProtKB-KW"/>
</dbReference>
<dbReference type="STRING" id="1798404.A3B92_01105"/>
<dbReference type="InterPro" id="IPR006094">
    <property type="entry name" value="Oxid_FAD_bind_N"/>
</dbReference>
<keyword evidence="12 16" id="KW-0560">Oxidoreductase</keyword>
<keyword evidence="8 16" id="KW-0274">FAD</keyword>
<evidence type="ECO:0000256" key="3">
    <source>
        <dbReference type="ARBA" id="ARBA00004496"/>
    </source>
</evidence>
<dbReference type="GO" id="GO:0051301">
    <property type="term" value="P:cell division"/>
    <property type="evidence" value="ECO:0007669"/>
    <property type="project" value="UniProtKB-KW"/>
</dbReference>
<dbReference type="Proteomes" id="UP000177960">
    <property type="component" value="Unassembled WGS sequence"/>
</dbReference>
<keyword evidence="6 16" id="KW-0132">Cell division</keyword>
<dbReference type="InterPro" id="IPR016167">
    <property type="entry name" value="FAD-bd_PCMH_sub1"/>
</dbReference>
<dbReference type="SUPFAM" id="SSF56176">
    <property type="entry name" value="FAD-binding/transporter-associated domain-like"/>
    <property type="match status" value="1"/>
</dbReference>
<keyword evidence="13 16" id="KW-0131">Cell cycle</keyword>
<evidence type="ECO:0000256" key="4">
    <source>
        <dbReference type="ARBA" id="ARBA00004752"/>
    </source>
</evidence>
<dbReference type="Pfam" id="PF02873">
    <property type="entry name" value="MurB_C"/>
    <property type="match status" value="1"/>
</dbReference>
<name>A0A1G1ZJX4_9BACT</name>
<dbReference type="HAMAP" id="MF_00037">
    <property type="entry name" value="MurB"/>
    <property type="match status" value="1"/>
</dbReference>
<protein>
    <recommendedName>
        <fullName evidence="16">UDP-N-acetylenolpyruvoylglucosamine reductase</fullName>
        <ecNumber evidence="16">1.3.1.98</ecNumber>
    </recommendedName>
    <alternativeName>
        <fullName evidence="16">UDP-N-acetylmuramate dehydrogenase</fullName>
    </alternativeName>
</protein>
<evidence type="ECO:0000256" key="10">
    <source>
        <dbReference type="ARBA" id="ARBA00022960"/>
    </source>
</evidence>
<feature type="domain" description="FAD-binding PCMH-type" evidence="17">
    <location>
        <begin position="17"/>
        <end position="181"/>
    </location>
</feature>
<comment type="caution">
    <text evidence="18">The sequence shown here is derived from an EMBL/GenBank/DDBJ whole genome shotgun (WGS) entry which is preliminary data.</text>
</comment>
<dbReference type="Gene3D" id="3.90.78.10">
    <property type="entry name" value="UDP-N-acetylenolpyruvoylglucosamine reductase, C-terminal domain"/>
    <property type="match status" value="1"/>
</dbReference>
<proteinExistence type="inferred from homology"/>
<evidence type="ECO:0000256" key="6">
    <source>
        <dbReference type="ARBA" id="ARBA00022618"/>
    </source>
</evidence>
<evidence type="ECO:0000256" key="16">
    <source>
        <dbReference type="HAMAP-Rule" id="MF_00037"/>
    </source>
</evidence>
<dbReference type="GO" id="GO:0005829">
    <property type="term" value="C:cytosol"/>
    <property type="evidence" value="ECO:0007669"/>
    <property type="project" value="TreeGrafter"/>
</dbReference>
<dbReference type="SUPFAM" id="SSF56194">
    <property type="entry name" value="Uridine diphospho-N-Acetylenolpyruvylglucosamine reductase, MurB, C-terminal domain"/>
    <property type="match status" value="1"/>
</dbReference>
<dbReference type="GO" id="GO:0008360">
    <property type="term" value="P:regulation of cell shape"/>
    <property type="evidence" value="ECO:0007669"/>
    <property type="project" value="UniProtKB-KW"/>
</dbReference>
<evidence type="ECO:0000256" key="14">
    <source>
        <dbReference type="ARBA" id="ARBA00023316"/>
    </source>
</evidence>
<keyword evidence="11 16" id="KW-0573">Peptidoglycan synthesis</keyword>
<evidence type="ECO:0000256" key="9">
    <source>
        <dbReference type="ARBA" id="ARBA00022857"/>
    </source>
</evidence>
<keyword evidence="9 16" id="KW-0521">NADP</keyword>
<evidence type="ECO:0000256" key="7">
    <source>
        <dbReference type="ARBA" id="ARBA00022630"/>
    </source>
</evidence>